<proteinExistence type="predicted"/>
<keyword evidence="2" id="KW-0812">Transmembrane</keyword>
<dbReference type="AlphaFoldDB" id="A0A4V1ANH5"/>
<organism evidence="7 8">
    <name type="scientific">Paenisporosarcina antarctica</name>
    <dbReference type="NCBI Taxonomy" id="417367"/>
    <lineage>
        <taxon>Bacteria</taxon>
        <taxon>Bacillati</taxon>
        <taxon>Bacillota</taxon>
        <taxon>Bacilli</taxon>
        <taxon>Bacillales</taxon>
        <taxon>Caryophanaceae</taxon>
        <taxon>Paenisporosarcina</taxon>
    </lineage>
</organism>
<evidence type="ECO:0000256" key="4">
    <source>
        <dbReference type="ARBA" id="ARBA00023136"/>
    </source>
</evidence>
<name>A0A4V1ANH5_9BACL</name>
<keyword evidence="4" id="KW-0472">Membrane</keyword>
<evidence type="ECO:0000259" key="6">
    <source>
        <dbReference type="Pfam" id="PF06803"/>
    </source>
</evidence>
<dbReference type="OrthoDB" id="9793277at2"/>
<gene>
    <name evidence="7" type="ORF">E2636_17350</name>
</gene>
<keyword evidence="3" id="KW-1133">Transmembrane helix</keyword>
<dbReference type="GO" id="GO:0012505">
    <property type="term" value="C:endomembrane system"/>
    <property type="evidence" value="ECO:0007669"/>
    <property type="project" value="UniProtKB-SubCell"/>
</dbReference>
<evidence type="ECO:0000256" key="3">
    <source>
        <dbReference type="ARBA" id="ARBA00022989"/>
    </source>
</evidence>
<keyword evidence="8" id="KW-1185">Reference proteome</keyword>
<accession>A0A4V1ANH5</accession>
<comment type="subcellular location">
    <subcellularLocation>
        <location evidence="1">Endomembrane system</location>
        <topology evidence="1">Multi-pass membrane protein</topology>
    </subcellularLocation>
</comment>
<feature type="region of interest" description="Disordered" evidence="5">
    <location>
        <begin position="125"/>
        <end position="146"/>
    </location>
</feature>
<reference evidence="7 8" key="1">
    <citation type="submission" date="2019-03" db="EMBL/GenBank/DDBJ databases">
        <title>Complete genome sequence of Paenisporosarcina antarctica CGMCC 1.6503T.</title>
        <authorList>
            <person name="Rong J.-C."/>
            <person name="Chi N.-Y."/>
            <person name="Zhang Q.-F."/>
        </authorList>
    </citation>
    <scope>NUCLEOTIDE SEQUENCE [LARGE SCALE GENOMIC DNA]</scope>
    <source>
        <strain evidence="7 8">CGMCC 1.6503</strain>
    </source>
</reference>
<evidence type="ECO:0000313" key="8">
    <source>
        <dbReference type="Proteomes" id="UP000294292"/>
    </source>
</evidence>
<dbReference type="Proteomes" id="UP000294292">
    <property type="component" value="Chromosome"/>
</dbReference>
<dbReference type="Pfam" id="PF06803">
    <property type="entry name" value="DUF1232"/>
    <property type="match status" value="1"/>
</dbReference>
<dbReference type="KEGG" id="panc:E2636_17350"/>
<evidence type="ECO:0000256" key="1">
    <source>
        <dbReference type="ARBA" id="ARBA00004127"/>
    </source>
</evidence>
<sequence>MNKHEDNKDEWLHKLDPQAQIESSRIHYFDDKFWSKLLKYSKKAGEKTVYTSLLLYFTAQNPAVPKSAKLTILGALGYLILPIDVMPDFIPVIGLVDDASIIAYALYQVLSHIDEPTKQRAHNKMNSWFGQPDENSEINDQLLPKR</sequence>
<evidence type="ECO:0000313" key="7">
    <source>
        <dbReference type="EMBL" id="QBP42795.1"/>
    </source>
</evidence>
<evidence type="ECO:0000256" key="2">
    <source>
        <dbReference type="ARBA" id="ARBA00022692"/>
    </source>
</evidence>
<protein>
    <submittedName>
        <fullName evidence="7">DUF1232 domain-containing protein</fullName>
    </submittedName>
</protein>
<dbReference type="InterPro" id="IPR010652">
    <property type="entry name" value="DUF1232"/>
</dbReference>
<feature type="domain" description="DUF1232" evidence="6">
    <location>
        <begin position="68"/>
        <end position="103"/>
    </location>
</feature>
<dbReference type="EMBL" id="CP038015">
    <property type="protein sequence ID" value="QBP42795.1"/>
    <property type="molecule type" value="Genomic_DNA"/>
</dbReference>
<dbReference type="RefSeq" id="WP_134211511.1">
    <property type="nucleotide sequence ID" value="NZ_CP038015.1"/>
</dbReference>
<evidence type="ECO:0000256" key="5">
    <source>
        <dbReference type="SAM" id="MobiDB-lite"/>
    </source>
</evidence>